<dbReference type="PROSITE" id="PS51318">
    <property type="entry name" value="TAT"/>
    <property type="match status" value="1"/>
</dbReference>
<evidence type="ECO:0000313" key="3">
    <source>
        <dbReference type="Proteomes" id="UP000838748"/>
    </source>
</evidence>
<comment type="caution">
    <text evidence="2">The sequence shown here is derived from an EMBL/GenBank/DDBJ whole genome shotgun (WGS) entry which is preliminary data.</text>
</comment>
<evidence type="ECO:0000256" key="1">
    <source>
        <dbReference type="SAM" id="MobiDB-lite"/>
    </source>
</evidence>
<organism evidence="2 3">
    <name type="scientific">Vibrio marisflavi CECT 7928</name>
    <dbReference type="NCBI Taxonomy" id="634439"/>
    <lineage>
        <taxon>Bacteria</taxon>
        <taxon>Pseudomonadati</taxon>
        <taxon>Pseudomonadota</taxon>
        <taxon>Gammaproteobacteria</taxon>
        <taxon>Vibrionales</taxon>
        <taxon>Vibrionaceae</taxon>
        <taxon>Vibrio</taxon>
    </lineage>
</organism>
<feature type="region of interest" description="Disordered" evidence="1">
    <location>
        <begin position="1077"/>
        <end position="1097"/>
    </location>
</feature>
<name>A0ABN8E7E3_9VIBR</name>
<dbReference type="RefSeq" id="WP_237362881.1">
    <property type="nucleotide sequence ID" value="NZ_CAKLDM010000002.1"/>
</dbReference>
<dbReference type="EMBL" id="CAKLDM010000002">
    <property type="protein sequence ID" value="CAH0541158.1"/>
    <property type="molecule type" value="Genomic_DNA"/>
</dbReference>
<accession>A0ABN8E7E3</accession>
<gene>
    <name evidence="2" type="ORF">VMF7928_03419</name>
</gene>
<dbReference type="InterPro" id="IPR006311">
    <property type="entry name" value="TAT_signal"/>
</dbReference>
<dbReference type="Proteomes" id="UP000838748">
    <property type="component" value="Unassembled WGS sequence"/>
</dbReference>
<reference evidence="2" key="1">
    <citation type="submission" date="2021-11" db="EMBL/GenBank/DDBJ databases">
        <authorList>
            <person name="Rodrigo-Torres L."/>
            <person name="Arahal R. D."/>
            <person name="Lucena T."/>
        </authorList>
    </citation>
    <scope>NUCLEOTIDE SEQUENCE</scope>
    <source>
        <strain evidence="2">CECT 7928</strain>
    </source>
</reference>
<sequence>MSLTKKNTTLRDKLKKVINKALKNDELKKKELACFDSLISRRSFLSNSGKIATLGALVSSGMMPSAWGQLIPEYGSNPADFGITEADINDEITAYTLNYGTEMYTQVVSESEFKAPGIGELPDRGHAANNICALEGFNYGQLKLQSDLETNSPTEDQFTDIDNNYGSLEMARAIPDGNGLGIEIIEHNSNEQDDEDNQGGGFVTSLIPNSAFRYGLIDNGGCGQFFTLKSLTHPLHNRVTEDGKNMLGVQAMVVNDSAPRHAYVCARWMTAEASFERTRGVTTGWDVISFANIFPILNRTDNEIWTDFEADSYTDVTGKSYITLCCNHHLFVVCIEGYKSISAYHLSASKMSGNITLEHVQDDRNGDKTFYVRTDNSISNANYPNQRLTIKFSPSNSTGSNTSLSFGNTSITVNERSVASSDTDAIIKPYGLDNLYYAHDIERIHHSYELGQVNGIYTDPYNPNNTHAISAIAKICIVDFKSASYEGYSNTRFVAMTAHDIGTGQLVAIMPFLPLNLSNLGNIIKLTGGKNKYGGFTFYSLDNLGNVQMYRQRVEDQNSDTPYQPATGYGRLVSPHDAGKVCLDFMNAPSFECERLRTFDNGAASEEQSGFYLGDGFIDIQCNPRFNQCSEYVAYEFNGDSDKMGAFMVYNQMVEKTWITTPITIAMGLDEAEQNDEENYVTKSCYQAVIKPANGYGSDVVLGENQYLEIRGSAPTKITVNEGRCYAIDRTQGALVREEGCDVYKIKILAEDVTCQLMARVVDVGSLNRSNYDNAMFTDTNGDGVSSAWFSIILSQDSTERLASDDYNNEDLVRQEINNQNIQISDTLEDGEDPSQYVSETAKASAATMTTMVEPTVKSTNFMSSVSSLTSGVDPLYTLHVRSSDNYQSGGGNTRYSSSSTQVCAYEFKNGVLRKTTAFTVSSNGYQSFWKKSKKFLSDAMHTAKRTAKKTMKDIKGSMSFSVDPFTGLVSFRATWDLLDMLGNALDIGGPGDWIESALETLEDVGNFLWKNVGLVIISPVLLIIKLIDMLLHLQDMIKCIQSSQSTTKALMNSMPSQASSVKSKQEAYQNKTLTAYNENPQEQGRGHGEESQQDSDINLQKQLKKITNNPFVHDFIVKPFQELSKTIGKVAGGAVNVLSPIVIDDINVSSLDDLYTLFDSNPLETISSSTVLNNVINNIGKYTSDPSQAVDLTCDNIAELKKFPSSLNAITSFLTLSDGIIDTGLDATKTLWGSKSIKIQIPVLSAFLKLFDIDLSLKLSLSDLHGMFFGAFYWVYKYISTGKSVTSLPPLPSQSNNYMQEQLPNGQYGDYTDDFLTNVSYYSTAMNFLWPVLWGAKKVVSEEVKAQNESLFDMFDIVADALTMAYAQIKVLKWAYKASNDDVDYYDTMSLLCWESLYLASTFRKGQSKDYKHFVKCAKLFQRVCSFCMKIYEFDESYRDYGQNKRDRQIAANLFSMSCDIAGIVRYLYDLYTNQFGPSDPIVPKCIMGYGIFAATANAIGVAIKPS</sequence>
<keyword evidence="3" id="KW-1185">Reference proteome</keyword>
<proteinExistence type="predicted"/>
<evidence type="ECO:0000313" key="2">
    <source>
        <dbReference type="EMBL" id="CAH0541158.1"/>
    </source>
</evidence>
<protein>
    <submittedName>
        <fullName evidence="2">Uncharacterized protein</fullName>
    </submittedName>
</protein>